<comment type="caution">
    <text evidence="1">The sequence shown here is derived from an EMBL/GenBank/DDBJ whole genome shotgun (WGS) entry which is preliminary data.</text>
</comment>
<protein>
    <submittedName>
        <fullName evidence="1">Uncharacterized protein</fullName>
    </submittedName>
</protein>
<dbReference type="Proteomes" id="UP001447188">
    <property type="component" value="Unassembled WGS sequence"/>
</dbReference>
<evidence type="ECO:0000313" key="1">
    <source>
        <dbReference type="EMBL" id="KAL0633270.1"/>
    </source>
</evidence>
<organism evidence="1 2">
    <name type="scientific">Discina gigas</name>
    <dbReference type="NCBI Taxonomy" id="1032678"/>
    <lineage>
        <taxon>Eukaryota</taxon>
        <taxon>Fungi</taxon>
        <taxon>Dikarya</taxon>
        <taxon>Ascomycota</taxon>
        <taxon>Pezizomycotina</taxon>
        <taxon>Pezizomycetes</taxon>
        <taxon>Pezizales</taxon>
        <taxon>Discinaceae</taxon>
        <taxon>Discina</taxon>
    </lineage>
</organism>
<sequence>MSSTTDTTNEATSYAENVPSIKADSMLRAFRLEGEFSWRDMNRLSTQICQYITAPAFDVLLHVTMTGKPEYERCLSILTADILATGIFGPMQPAIWKYGRHPNKPDIVRIADYVRRLTHYVAQRIVDQISEPTELRNITANKVGAWLTNQSATEWNDYAFVNREAAVRAPRFLHHPAPMENAFRP</sequence>
<name>A0ABR3GBF8_9PEZI</name>
<accession>A0ABR3GBF8</accession>
<gene>
    <name evidence="1" type="ORF">Q9L58_007823</name>
</gene>
<reference evidence="1 2" key="1">
    <citation type="submission" date="2024-02" db="EMBL/GenBank/DDBJ databases">
        <title>Discinaceae phylogenomics.</title>
        <authorList>
            <person name="Dirks A.C."/>
            <person name="James T.Y."/>
        </authorList>
    </citation>
    <scope>NUCLEOTIDE SEQUENCE [LARGE SCALE GENOMIC DNA]</scope>
    <source>
        <strain evidence="1 2">ACD0624</strain>
    </source>
</reference>
<keyword evidence="2" id="KW-1185">Reference proteome</keyword>
<dbReference type="EMBL" id="JBBBZM010000131">
    <property type="protein sequence ID" value="KAL0633270.1"/>
    <property type="molecule type" value="Genomic_DNA"/>
</dbReference>
<proteinExistence type="predicted"/>
<evidence type="ECO:0000313" key="2">
    <source>
        <dbReference type="Proteomes" id="UP001447188"/>
    </source>
</evidence>